<evidence type="ECO:0000313" key="6">
    <source>
        <dbReference type="EMBL" id="CPR14773.1"/>
    </source>
</evidence>
<accession>A0A0D6J9H1</accession>
<evidence type="ECO:0000313" key="7">
    <source>
        <dbReference type="Proteomes" id="UP000033187"/>
    </source>
</evidence>
<dbReference type="InterPro" id="IPR020846">
    <property type="entry name" value="MFS_dom"/>
</dbReference>
<sequence length="407" mass="43210">MSENSASSPQEVARTTLSRSDWFATIAGLSANFVSIGLARFGYTPLIPALIDANWFSSATTVALGAANLAGYLIGAFAGKGMGTMLSNRLALRASMILATAAFFGCAYPLSVSWFFAWRFLSGFAGGAIMVLVATTVLPHIPVLRRGFAGGMIFLGIGLGIASSGTLIPALLQFGVRETWIGLGILSIILTAISWFGWPAFTPPSTTEVATGAEKAKERIALRVLYAQYALNALGIVPAMILLVDYVARGLGRGAEIGSVYWVAYGLAATAGPIVCGYLADEIGFRQAYRVVLALQAIAAAFLAFSEHWLVIGVTAVILGAFTPGIVPIVFGRVCEIFPHNYAAQRTAWGRTAMAYALFQALGAYGYAFLFSHTDENYSLIFLCGAVALVMALLADFALNVLMKRFR</sequence>
<evidence type="ECO:0000256" key="4">
    <source>
        <dbReference type="SAM" id="Phobius"/>
    </source>
</evidence>
<dbReference type="Proteomes" id="UP000033187">
    <property type="component" value="Chromosome 1"/>
</dbReference>
<dbReference type="InterPro" id="IPR036259">
    <property type="entry name" value="MFS_trans_sf"/>
</dbReference>
<dbReference type="Gene3D" id="1.20.1250.20">
    <property type="entry name" value="MFS general substrate transporter like domains"/>
    <property type="match status" value="2"/>
</dbReference>
<dbReference type="GO" id="GO:0022857">
    <property type="term" value="F:transmembrane transporter activity"/>
    <property type="evidence" value="ECO:0007669"/>
    <property type="project" value="InterPro"/>
</dbReference>
<dbReference type="KEGG" id="fil:BN1229_v1_0060"/>
<organism evidence="6 7">
    <name type="scientific">Candidatus Filomicrobium marinum</name>
    <dbReference type="NCBI Taxonomy" id="1608628"/>
    <lineage>
        <taxon>Bacteria</taxon>
        <taxon>Pseudomonadati</taxon>
        <taxon>Pseudomonadota</taxon>
        <taxon>Alphaproteobacteria</taxon>
        <taxon>Hyphomicrobiales</taxon>
        <taxon>Hyphomicrobiaceae</taxon>
        <taxon>Filomicrobium</taxon>
    </lineage>
</organism>
<feature type="transmembrane region" description="Helical" evidence="4">
    <location>
        <begin position="116"/>
        <end position="141"/>
    </location>
</feature>
<feature type="transmembrane region" description="Helical" evidence="4">
    <location>
        <begin position="287"/>
        <end position="305"/>
    </location>
</feature>
<proteinExistence type="predicted"/>
<protein>
    <submittedName>
        <fullName evidence="6">Major facilitator transporter</fullName>
    </submittedName>
</protein>
<dbReference type="AlphaFoldDB" id="A0A0D6J9H1"/>
<gene>
    <name evidence="6" type="ORF">YBN1229_v1_0062</name>
</gene>
<name>A0A0D6J9H1_9HYPH</name>
<dbReference type="Pfam" id="PF06779">
    <property type="entry name" value="MFS_4"/>
    <property type="match status" value="1"/>
</dbReference>
<dbReference type="EMBL" id="LN829119">
    <property type="protein sequence ID" value="CPR14773.1"/>
    <property type="molecule type" value="Genomic_DNA"/>
</dbReference>
<evidence type="ECO:0000259" key="5">
    <source>
        <dbReference type="PROSITE" id="PS50850"/>
    </source>
</evidence>
<dbReference type="GO" id="GO:0005886">
    <property type="term" value="C:plasma membrane"/>
    <property type="evidence" value="ECO:0007669"/>
    <property type="project" value="TreeGrafter"/>
</dbReference>
<keyword evidence="2 4" id="KW-1133">Transmembrane helix</keyword>
<dbReference type="PANTHER" id="PTHR23537">
    <property type="match status" value="1"/>
</dbReference>
<feature type="transmembrane region" description="Helical" evidence="4">
    <location>
        <begin position="229"/>
        <end position="248"/>
    </location>
</feature>
<feature type="transmembrane region" description="Helical" evidence="4">
    <location>
        <begin position="21"/>
        <end position="43"/>
    </location>
</feature>
<feature type="transmembrane region" description="Helical" evidence="4">
    <location>
        <begin position="90"/>
        <end position="110"/>
    </location>
</feature>
<keyword evidence="7" id="KW-1185">Reference proteome</keyword>
<dbReference type="OrthoDB" id="9797953at2"/>
<feature type="transmembrane region" description="Helical" evidence="4">
    <location>
        <begin position="311"/>
        <end position="332"/>
    </location>
</feature>
<evidence type="ECO:0000256" key="3">
    <source>
        <dbReference type="ARBA" id="ARBA00023136"/>
    </source>
</evidence>
<reference evidence="6" key="1">
    <citation type="journal article" date="2015" name="Genome Announc.">
        <title>Complete Genome Sequences of Two Strains of Candidatus Filomicrobium marinum, a Methanesulfonate-Degrading Species.</title>
        <authorList>
            <person name="Henriques A.C."/>
            <person name="De Marco P."/>
        </authorList>
    </citation>
    <scope>NUCLEOTIDE SEQUENCE</scope>
    <source>
        <strain evidence="6">Berkeley</strain>
    </source>
</reference>
<dbReference type="InterPro" id="IPR010645">
    <property type="entry name" value="MFS_4"/>
</dbReference>
<feature type="transmembrane region" description="Helical" evidence="4">
    <location>
        <begin position="353"/>
        <end position="372"/>
    </location>
</feature>
<feature type="transmembrane region" description="Helical" evidence="4">
    <location>
        <begin position="260"/>
        <end position="280"/>
    </location>
</feature>
<feature type="transmembrane region" description="Helical" evidence="4">
    <location>
        <begin position="55"/>
        <end position="78"/>
    </location>
</feature>
<feature type="transmembrane region" description="Helical" evidence="4">
    <location>
        <begin position="180"/>
        <end position="198"/>
    </location>
</feature>
<dbReference type="PROSITE" id="PS50850">
    <property type="entry name" value="MFS"/>
    <property type="match status" value="1"/>
</dbReference>
<dbReference type="SUPFAM" id="SSF103473">
    <property type="entry name" value="MFS general substrate transporter"/>
    <property type="match status" value="1"/>
</dbReference>
<dbReference type="RefSeq" id="WP_046475254.1">
    <property type="nucleotide sequence ID" value="NZ_LN829118.1"/>
</dbReference>
<feature type="transmembrane region" description="Helical" evidence="4">
    <location>
        <begin position="153"/>
        <end position="174"/>
    </location>
</feature>
<keyword evidence="1 4" id="KW-0812">Transmembrane</keyword>
<feature type="domain" description="Major facilitator superfamily (MFS) profile" evidence="5">
    <location>
        <begin position="23"/>
        <end position="403"/>
    </location>
</feature>
<dbReference type="KEGG" id="fiy:BN1229_v1_0062"/>
<feature type="transmembrane region" description="Helical" evidence="4">
    <location>
        <begin position="378"/>
        <end position="402"/>
    </location>
</feature>
<dbReference type="PANTHER" id="PTHR23537:SF1">
    <property type="entry name" value="SUGAR TRANSPORTER"/>
    <property type="match status" value="1"/>
</dbReference>
<keyword evidence="3 4" id="KW-0472">Membrane</keyword>
<evidence type="ECO:0000256" key="2">
    <source>
        <dbReference type="ARBA" id="ARBA00022989"/>
    </source>
</evidence>
<evidence type="ECO:0000256" key="1">
    <source>
        <dbReference type="ARBA" id="ARBA00022692"/>
    </source>
</evidence>